<dbReference type="InterPro" id="IPR051532">
    <property type="entry name" value="Ester_Hydrolysis_Enzymes"/>
</dbReference>
<dbReference type="GO" id="GO:0004622">
    <property type="term" value="F:phosphatidylcholine lysophospholipase activity"/>
    <property type="evidence" value="ECO:0007669"/>
    <property type="project" value="TreeGrafter"/>
</dbReference>
<proteinExistence type="predicted"/>
<protein>
    <submittedName>
        <fullName evidence="3">GDSL-type esterase/lipase family protein</fullName>
    </submittedName>
</protein>
<accession>A0A9X2FAT0</accession>
<dbReference type="Gene3D" id="3.40.50.1110">
    <property type="entry name" value="SGNH hydrolase"/>
    <property type="match status" value="1"/>
</dbReference>
<evidence type="ECO:0000313" key="3">
    <source>
        <dbReference type="EMBL" id="MCO6045099.1"/>
    </source>
</evidence>
<organism evidence="3 4">
    <name type="scientific">Aeoliella straminimaris</name>
    <dbReference type="NCBI Taxonomy" id="2954799"/>
    <lineage>
        <taxon>Bacteria</taxon>
        <taxon>Pseudomonadati</taxon>
        <taxon>Planctomycetota</taxon>
        <taxon>Planctomycetia</taxon>
        <taxon>Pirellulales</taxon>
        <taxon>Lacipirellulaceae</taxon>
        <taxon>Aeoliella</taxon>
    </lineage>
</organism>
<keyword evidence="1" id="KW-0732">Signal</keyword>
<dbReference type="EMBL" id="JAMXLR010000051">
    <property type="protein sequence ID" value="MCO6045099.1"/>
    <property type="molecule type" value="Genomic_DNA"/>
</dbReference>
<evidence type="ECO:0000256" key="1">
    <source>
        <dbReference type="SAM" id="SignalP"/>
    </source>
</evidence>
<comment type="caution">
    <text evidence="3">The sequence shown here is derived from an EMBL/GenBank/DDBJ whole genome shotgun (WGS) entry which is preliminary data.</text>
</comment>
<dbReference type="PANTHER" id="PTHR30383">
    <property type="entry name" value="THIOESTERASE 1/PROTEASE 1/LYSOPHOSPHOLIPASE L1"/>
    <property type="match status" value="1"/>
</dbReference>
<gene>
    <name evidence="3" type="ORF">NG895_14405</name>
</gene>
<reference evidence="3" key="1">
    <citation type="submission" date="2022-06" db="EMBL/GenBank/DDBJ databases">
        <title>Aeoliella straminimaris, a novel planctomycete from sediments.</title>
        <authorList>
            <person name="Vitorino I.R."/>
            <person name="Lage O.M."/>
        </authorList>
    </citation>
    <scope>NUCLEOTIDE SEQUENCE</scope>
    <source>
        <strain evidence="3">ICT_H6.2</strain>
    </source>
</reference>
<evidence type="ECO:0000259" key="2">
    <source>
        <dbReference type="Pfam" id="PF13472"/>
    </source>
</evidence>
<dbReference type="RefSeq" id="WP_252853210.1">
    <property type="nucleotide sequence ID" value="NZ_JAMXLR010000051.1"/>
</dbReference>
<dbReference type="AlphaFoldDB" id="A0A9X2FAT0"/>
<sequence>MRLGIFSFLLVLLAGPALGQTEFTGRWAADMQKFAKADAEHPSEPGGVVFVGSSSIRLWDLEKSFPKLDPPALNRGFGGSQLADSIRYAELLVTSHKPRIVVIYAGDNDIAAGKTAERVESDFVKLAEKIQTELPETKIAFIAVKPSTRRWNLADTIQDANARVAKRCADNDQWTFIDVWKPMLGEDGKPREELLRDDGLHMTDKGYELWSSLVRPLLKDEDQK</sequence>
<keyword evidence="4" id="KW-1185">Reference proteome</keyword>
<dbReference type="SUPFAM" id="SSF52266">
    <property type="entry name" value="SGNH hydrolase"/>
    <property type="match status" value="1"/>
</dbReference>
<feature type="signal peptide" evidence="1">
    <location>
        <begin position="1"/>
        <end position="19"/>
    </location>
</feature>
<dbReference type="Pfam" id="PF13472">
    <property type="entry name" value="Lipase_GDSL_2"/>
    <property type="match status" value="1"/>
</dbReference>
<name>A0A9X2FAT0_9BACT</name>
<feature type="domain" description="SGNH hydrolase-type esterase" evidence="2">
    <location>
        <begin position="73"/>
        <end position="209"/>
    </location>
</feature>
<dbReference type="PANTHER" id="PTHR30383:SF5">
    <property type="entry name" value="SGNH HYDROLASE-TYPE ESTERASE DOMAIN-CONTAINING PROTEIN"/>
    <property type="match status" value="1"/>
</dbReference>
<dbReference type="InterPro" id="IPR036514">
    <property type="entry name" value="SGNH_hydro_sf"/>
</dbReference>
<dbReference type="InterPro" id="IPR013830">
    <property type="entry name" value="SGNH_hydro"/>
</dbReference>
<feature type="chain" id="PRO_5040913099" evidence="1">
    <location>
        <begin position="20"/>
        <end position="224"/>
    </location>
</feature>
<evidence type="ECO:0000313" key="4">
    <source>
        <dbReference type="Proteomes" id="UP001155241"/>
    </source>
</evidence>
<dbReference type="Proteomes" id="UP001155241">
    <property type="component" value="Unassembled WGS sequence"/>
</dbReference>